<feature type="compositionally biased region" description="Basic and acidic residues" evidence="3">
    <location>
        <begin position="130"/>
        <end position="147"/>
    </location>
</feature>
<dbReference type="SUPFAM" id="SSF63748">
    <property type="entry name" value="Tudor/PWWP/MBT"/>
    <property type="match status" value="1"/>
</dbReference>
<dbReference type="Gene3D" id="2.30.30.140">
    <property type="match status" value="1"/>
</dbReference>
<dbReference type="CDD" id="cd20152">
    <property type="entry name" value="PWWP_PWWP2A"/>
    <property type="match status" value="1"/>
</dbReference>
<dbReference type="PROSITE" id="PS50812">
    <property type="entry name" value="PWWP"/>
    <property type="match status" value="1"/>
</dbReference>
<feature type="region of interest" description="Disordered" evidence="3">
    <location>
        <begin position="187"/>
        <end position="231"/>
    </location>
</feature>
<feature type="domain" description="PWWP" evidence="4">
    <location>
        <begin position="253"/>
        <end position="313"/>
    </location>
</feature>
<proteinExistence type="predicted"/>
<evidence type="ECO:0000256" key="3">
    <source>
        <dbReference type="SAM" id="MobiDB-lite"/>
    </source>
</evidence>
<feature type="compositionally biased region" description="Low complexity" evidence="3">
    <location>
        <begin position="198"/>
        <end position="220"/>
    </location>
</feature>
<evidence type="ECO:0000313" key="6">
    <source>
        <dbReference type="Proteomes" id="UP001221898"/>
    </source>
</evidence>
<feature type="compositionally biased region" description="Pro residues" evidence="3">
    <location>
        <begin position="111"/>
        <end position="121"/>
    </location>
</feature>
<protein>
    <recommendedName>
        <fullName evidence="4">PWWP domain-containing protein</fullName>
    </recommendedName>
</protein>
<sequence length="353" mass="38254">MLKIAKAQRQQRETTVAADAKARTRAAALQDAHQKVHFTRRLHQISGGGVARLASSAPFPSRIRIKPQRYRNGENPPGLPTSQALPPPCCASTQGHARELESEIRPCPQNQSPPYPEPEAYPQPAAAGDLKVEPGEQGGWEEKRETQGGKAGNLTVYVTLNPSRPGSSNVSVCSVNSTTDIKSECNSTETFELPPPSSLHSSPAPSTSSPGTTTSSFSSSPKEEGKRSKSSKASVFSKNVSKCMVPGGTTICLGDIVWAKIYGFPWWPARVLVITVSRKDNGLLVRQEARVAWFGSPTTSFLALSQVAPFLENFQSRFDKKRKGPYRRAVTEAAKAAKQLTPEVRALLTQFET</sequence>
<dbReference type="Proteomes" id="UP001221898">
    <property type="component" value="Unassembled WGS sequence"/>
</dbReference>
<dbReference type="PANTHER" id="PTHR16112:SF22">
    <property type="entry name" value="PWWP DOMAIN-CONTAINING 2B"/>
    <property type="match status" value="1"/>
</dbReference>
<accession>A0AAD7SUC7</accession>
<keyword evidence="1" id="KW-0805">Transcription regulation</keyword>
<gene>
    <name evidence="5" type="ORF">AAFF_G00247040</name>
</gene>
<evidence type="ECO:0000313" key="5">
    <source>
        <dbReference type="EMBL" id="KAJ8408886.1"/>
    </source>
</evidence>
<dbReference type="EMBL" id="JAINUG010000033">
    <property type="protein sequence ID" value="KAJ8408886.1"/>
    <property type="molecule type" value="Genomic_DNA"/>
</dbReference>
<evidence type="ECO:0000259" key="4">
    <source>
        <dbReference type="PROSITE" id="PS50812"/>
    </source>
</evidence>
<keyword evidence="2" id="KW-0804">Transcription</keyword>
<dbReference type="AlphaFoldDB" id="A0AAD7SUC7"/>
<dbReference type="FunFam" id="2.30.30.140:FF:000036">
    <property type="entry name" value="PWWP domain-containing protein 2A"/>
    <property type="match status" value="1"/>
</dbReference>
<dbReference type="Pfam" id="PF00855">
    <property type="entry name" value="PWWP"/>
    <property type="match status" value="1"/>
</dbReference>
<keyword evidence="6" id="KW-1185">Reference proteome</keyword>
<evidence type="ECO:0000256" key="1">
    <source>
        <dbReference type="ARBA" id="ARBA00023015"/>
    </source>
</evidence>
<dbReference type="InterPro" id="IPR000313">
    <property type="entry name" value="PWWP_dom"/>
</dbReference>
<organism evidence="5 6">
    <name type="scientific">Aldrovandia affinis</name>
    <dbReference type="NCBI Taxonomy" id="143900"/>
    <lineage>
        <taxon>Eukaryota</taxon>
        <taxon>Metazoa</taxon>
        <taxon>Chordata</taxon>
        <taxon>Craniata</taxon>
        <taxon>Vertebrata</taxon>
        <taxon>Euteleostomi</taxon>
        <taxon>Actinopterygii</taxon>
        <taxon>Neopterygii</taxon>
        <taxon>Teleostei</taxon>
        <taxon>Notacanthiformes</taxon>
        <taxon>Halosauridae</taxon>
        <taxon>Aldrovandia</taxon>
    </lineage>
</organism>
<evidence type="ECO:0000256" key="2">
    <source>
        <dbReference type="ARBA" id="ARBA00023163"/>
    </source>
</evidence>
<feature type="region of interest" description="Disordered" evidence="3">
    <location>
        <begin position="59"/>
        <end position="152"/>
    </location>
</feature>
<comment type="caution">
    <text evidence="5">The sequence shown here is derived from an EMBL/GenBank/DDBJ whole genome shotgun (WGS) entry which is preliminary data.</text>
</comment>
<dbReference type="SMART" id="SM00293">
    <property type="entry name" value="PWWP"/>
    <property type="match status" value="1"/>
</dbReference>
<name>A0AAD7SUC7_9TELE</name>
<dbReference type="GO" id="GO:0010369">
    <property type="term" value="C:chromocenter"/>
    <property type="evidence" value="ECO:0007669"/>
    <property type="project" value="TreeGrafter"/>
</dbReference>
<dbReference type="PANTHER" id="PTHR16112">
    <property type="entry name" value="METHYL-CPG BINDING PROTEIN, DROSOPHILA"/>
    <property type="match status" value="1"/>
</dbReference>
<reference evidence="5" key="1">
    <citation type="journal article" date="2023" name="Science">
        <title>Genome structures resolve the early diversification of teleost fishes.</title>
        <authorList>
            <person name="Parey E."/>
            <person name="Louis A."/>
            <person name="Montfort J."/>
            <person name="Bouchez O."/>
            <person name="Roques C."/>
            <person name="Iampietro C."/>
            <person name="Lluch J."/>
            <person name="Castinel A."/>
            <person name="Donnadieu C."/>
            <person name="Desvignes T."/>
            <person name="Floi Bucao C."/>
            <person name="Jouanno E."/>
            <person name="Wen M."/>
            <person name="Mejri S."/>
            <person name="Dirks R."/>
            <person name="Jansen H."/>
            <person name="Henkel C."/>
            <person name="Chen W.J."/>
            <person name="Zahm M."/>
            <person name="Cabau C."/>
            <person name="Klopp C."/>
            <person name="Thompson A.W."/>
            <person name="Robinson-Rechavi M."/>
            <person name="Braasch I."/>
            <person name="Lecointre G."/>
            <person name="Bobe J."/>
            <person name="Postlethwait J.H."/>
            <person name="Berthelot C."/>
            <person name="Roest Crollius H."/>
            <person name="Guiguen Y."/>
        </authorList>
    </citation>
    <scope>NUCLEOTIDE SEQUENCE</scope>
    <source>
        <strain evidence="5">NC1722</strain>
    </source>
</reference>
<dbReference type="GO" id="GO:0003682">
    <property type="term" value="F:chromatin binding"/>
    <property type="evidence" value="ECO:0007669"/>
    <property type="project" value="TreeGrafter"/>
</dbReference>
<dbReference type="GO" id="GO:0005634">
    <property type="term" value="C:nucleus"/>
    <property type="evidence" value="ECO:0007669"/>
    <property type="project" value="TreeGrafter"/>
</dbReference>